<evidence type="ECO:0000256" key="4">
    <source>
        <dbReference type="ARBA" id="ARBA00022679"/>
    </source>
</evidence>
<dbReference type="STRING" id="429701.A0A2G9H535"/>
<dbReference type="Pfam" id="PF07714">
    <property type="entry name" value="PK_Tyr_Ser-Thr"/>
    <property type="match status" value="1"/>
</dbReference>
<evidence type="ECO:0000259" key="14">
    <source>
        <dbReference type="PROSITE" id="PS50026"/>
    </source>
</evidence>
<dbReference type="FunFam" id="2.10.25.10:FF:000038">
    <property type="entry name" value="Fibrillin 2"/>
    <property type="match status" value="1"/>
</dbReference>
<evidence type="ECO:0000313" key="15">
    <source>
        <dbReference type="EMBL" id="PIN12637.1"/>
    </source>
</evidence>
<dbReference type="Gene3D" id="1.10.510.10">
    <property type="entry name" value="Transferase(Phosphotransferase) domain 1"/>
    <property type="match status" value="1"/>
</dbReference>
<dbReference type="InterPro" id="IPR045274">
    <property type="entry name" value="WAK-like"/>
</dbReference>
<keyword evidence="5" id="KW-0732">Signal</keyword>
<comment type="caution">
    <text evidence="12">Lacks conserved residue(s) required for the propagation of feature annotation.</text>
</comment>
<evidence type="ECO:0000256" key="9">
    <source>
        <dbReference type="ARBA" id="ARBA00022840"/>
    </source>
</evidence>
<dbReference type="SMART" id="SM00179">
    <property type="entry name" value="EGF_CA"/>
    <property type="match status" value="1"/>
</dbReference>
<keyword evidence="16" id="KW-1185">Reference proteome</keyword>
<reference evidence="16" key="1">
    <citation type="journal article" date="2018" name="Gigascience">
        <title>Genome assembly of the Pink Ipe (Handroanthus impetiginosus, Bignoniaceae), a highly valued, ecologically keystone Neotropical timber forest tree.</title>
        <authorList>
            <person name="Silva-Junior O.B."/>
            <person name="Grattapaglia D."/>
            <person name="Novaes E."/>
            <person name="Collevatti R.G."/>
        </authorList>
    </citation>
    <scope>NUCLEOTIDE SEQUENCE [LARGE SCALE GENOMIC DNA]</scope>
    <source>
        <strain evidence="16">cv. UFG-1</strain>
    </source>
</reference>
<evidence type="ECO:0000256" key="2">
    <source>
        <dbReference type="ARBA" id="ARBA00022527"/>
    </source>
</evidence>
<proteinExistence type="predicted"/>
<evidence type="ECO:0000259" key="13">
    <source>
        <dbReference type="PROSITE" id="PS50011"/>
    </source>
</evidence>
<dbReference type="SMART" id="SM00181">
    <property type="entry name" value="EGF"/>
    <property type="match status" value="2"/>
</dbReference>
<evidence type="ECO:0000256" key="6">
    <source>
        <dbReference type="ARBA" id="ARBA00022737"/>
    </source>
</evidence>
<name>A0A2G9H535_9LAMI</name>
<dbReference type="InterPro" id="IPR018097">
    <property type="entry name" value="EGF_Ca-bd_CS"/>
</dbReference>
<keyword evidence="2 15" id="KW-0723">Serine/threonine-protein kinase</keyword>
<evidence type="ECO:0000256" key="8">
    <source>
        <dbReference type="ARBA" id="ARBA00022777"/>
    </source>
</evidence>
<dbReference type="InterPro" id="IPR000152">
    <property type="entry name" value="EGF-type_Asp/Asn_hydroxyl_site"/>
</dbReference>
<dbReference type="Gene3D" id="3.30.200.20">
    <property type="entry name" value="Phosphorylase Kinase, domain 1"/>
    <property type="match status" value="1"/>
</dbReference>
<dbReference type="PROSITE" id="PS50026">
    <property type="entry name" value="EGF_3"/>
    <property type="match status" value="1"/>
</dbReference>
<evidence type="ECO:0000256" key="10">
    <source>
        <dbReference type="ARBA" id="ARBA00023157"/>
    </source>
</evidence>
<keyword evidence="8 15" id="KW-0418">Kinase</keyword>
<evidence type="ECO:0000256" key="1">
    <source>
        <dbReference type="ARBA" id="ARBA00004479"/>
    </source>
</evidence>
<evidence type="ECO:0000256" key="7">
    <source>
        <dbReference type="ARBA" id="ARBA00022741"/>
    </source>
</evidence>
<accession>A0A2G9H535</accession>
<dbReference type="GO" id="GO:0007166">
    <property type="term" value="P:cell surface receptor signaling pathway"/>
    <property type="evidence" value="ECO:0007669"/>
    <property type="project" value="InterPro"/>
</dbReference>
<dbReference type="InterPro" id="IPR000719">
    <property type="entry name" value="Prot_kinase_dom"/>
</dbReference>
<evidence type="ECO:0000256" key="5">
    <source>
        <dbReference type="ARBA" id="ARBA00022729"/>
    </source>
</evidence>
<dbReference type="CDD" id="cd00054">
    <property type="entry name" value="EGF_CA"/>
    <property type="match status" value="1"/>
</dbReference>
<dbReference type="PROSITE" id="PS01187">
    <property type="entry name" value="EGF_CA"/>
    <property type="match status" value="1"/>
</dbReference>
<dbReference type="Proteomes" id="UP000231279">
    <property type="component" value="Unassembled WGS sequence"/>
</dbReference>
<dbReference type="SUPFAM" id="SSF56112">
    <property type="entry name" value="Protein kinase-like (PK-like)"/>
    <property type="match status" value="1"/>
</dbReference>
<dbReference type="GO" id="GO:0005886">
    <property type="term" value="C:plasma membrane"/>
    <property type="evidence" value="ECO:0007669"/>
    <property type="project" value="TreeGrafter"/>
</dbReference>
<dbReference type="InterPro" id="IPR049883">
    <property type="entry name" value="NOTCH1_EGF-like"/>
</dbReference>
<dbReference type="AlphaFoldDB" id="A0A2G9H535"/>
<keyword evidence="4 15" id="KW-0808">Transferase</keyword>
<dbReference type="InterPro" id="IPR000742">
    <property type="entry name" value="EGF"/>
</dbReference>
<protein>
    <submittedName>
        <fullName evidence="15">Serine/threonine protein kinase</fullName>
        <ecNumber evidence="15">2.7.11.1</ecNumber>
    </submittedName>
</protein>
<comment type="subcellular location">
    <subcellularLocation>
        <location evidence="1">Membrane</location>
        <topology evidence="1">Single-pass type I membrane protein</topology>
    </subcellularLocation>
</comment>
<dbReference type="InterPro" id="IPR011009">
    <property type="entry name" value="Kinase-like_dom_sf"/>
</dbReference>
<evidence type="ECO:0000256" key="3">
    <source>
        <dbReference type="ARBA" id="ARBA00022536"/>
    </source>
</evidence>
<gene>
    <name evidence="15" type="ORF">CDL12_14755</name>
</gene>
<dbReference type="GO" id="GO:0004674">
    <property type="term" value="F:protein serine/threonine kinase activity"/>
    <property type="evidence" value="ECO:0007669"/>
    <property type="project" value="UniProtKB-KW"/>
</dbReference>
<dbReference type="GO" id="GO:0005509">
    <property type="term" value="F:calcium ion binding"/>
    <property type="evidence" value="ECO:0007669"/>
    <property type="project" value="InterPro"/>
</dbReference>
<dbReference type="PANTHER" id="PTHR27005">
    <property type="entry name" value="WALL-ASSOCIATED RECEPTOR KINASE-LIKE 21"/>
    <property type="match status" value="1"/>
</dbReference>
<keyword evidence="7" id="KW-0547">Nucleotide-binding</keyword>
<dbReference type="Pfam" id="PF07645">
    <property type="entry name" value="EGF_CA"/>
    <property type="match status" value="1"/>
</dbReference>
<sequence length="688" mass="76443">MLLLATEINSEILPKTDCPTSCGNLNIPFPFGTDSDCSLDDFFLISCNHSYNPPKPFLNFGNTEVLDISLDGLMKVSSSVASVCYDDSGAQINGTISELTLSKFLVSNTRNKFTAVGCDTHALMEGSKERKRISAGCISWCDSIDIAVNGTCSGIGCCQSSIPKGVKDFWVNIRTFTNDTTVKSFYPCGYAFVVEAKAFKFSSLDLKDLRNRKTVPVVLDWSVGNVACQEAQKNLSSYACRAVHSECSDSRNGFGYLCNCLTGFQGNPYLVDGCQDIDECASSKPCEETCTNLPGNYSCSCPKGFKGDGKKDGSGCHPKSRKTNASTLFYVVSSFIVPAVGSSWIFWRRKQKKVIKLRQNLFKRNGGLILGNMLPGQKTLQIFTAEDLKRATNNYNENQILHMEQHFGTIYKGILPNQVNGMVTIKKFDALDECNPEVFIRKLVTLSQINHRNLVKLIGCCLETPVPLLVYEFISDRTLYDCIYDNVLSWDVRLKIAAETARALAYVHYGVEQGPLIHGNLNSSSILLYHDYTVKLGEFALTHSGNYVDPVHMVEIVYMDPEYFLSGRLTVKSDVYSFGVVLVELLTGKKVLPLDNIAHYFVSLPRGDDLIRILDHRLVAEGKIEQLIEVAKLAQRCLSNSSVDRPTMEEVVITLEYVKSRNSSPTSISSNSRQETTARRVVLRNRSF</sequence>
<dbReference type="PROSITE" id="PS50011">
    <property type="entry name" value="PROTEIN_KINASE_DOM"/>
    <property type="match status" value="1"/>
</dbReference>
<feature type="domain" description="Protein kinase" evidence="13">
    <location>
        <begin position="396"/>
        <end position="658"/>
    </location>
</feature>
<dbReference type="InterPro" id="IPR001881">
    <property type="entry name" value="EGF-like_Ca-bd_dom"/>
</dbReference>
<evidence type="ECO:0000313" key="16">
    <source>
        <dbReference type="Proteomes" id="UP000231279"/>
    </source>
</evidence>
<evidence type="ECO:0000256" key="11">
    <source>
        <dbReference type="ARBA" id="ARBA00023180"/>
    </source>
</evidence>
<dbReference type="EC" id="2.7.11.1" evidence="15"/>
<dbReference type="FunFam" id="2.10.25.10:FF:000628">
    <property type="entry name" value="Wall-associated receptor kinase 2"/>
    <property type="match status" value="1"/>
</dbReference>
<dbReference type="Gene3D" id="2.10.25.10">
    <property type="entry name" value="Laminin"/>
    <property type="match status" value="2"/>
</dbReference>
<feature type="disulfide bond" evidence="12">
    <location>
        <begin position="280"/>
        <end position="290"/>
    </location>
</feature>
<dbReference type="GO" id="GO:0005524">
    <property type="term" value="F:ATP binding"/>
    <property type="evidence" value="ECO:0007669"/>
    <property type="project" value="UniProtKB-KW"/>
</dbReference>
<dbReference type="OrthoDB" id="283575at2759"/>
<keyword evidence="11" id="KW-0325">Glycoprotein</keyword>
<dbReference type="InterPro" id="IPR025287">
    <property type="entry name" value="WAK_GUB"/>
</dbReference>
<feature type="domain" description="EGF-like" evidence="14">
    <location>
        <begin position="276"/>
        <end position="308"/>
    </location>
</feature>
<dbReference type="InterPro" id="IPR001245">
    <property type="entry name" value="Ser-Thr/Tyr_kinase_cat_dom"/>
</dbReference>
<dbReference type="EMBL" id="NKXS01002649">
    <property type="protein sequence ID" value="PIN12637.1"/>
    <property type="molecule type" value="Genomic_DNA"/>
</dbReference>
<comment type="caution">
    <text evidence="15">The sequence shown here is derived from an EMBL/GenBank/DDBJ whole genome shotgun (WGS) entry which is preliminary data.</text>
</comment>
<keyword evidence="3 12" id="KW-0245">EGF-like domain</keyword>
<organism evidence="15 16">
    <name type="scientific">Handroanthus impetiginosus</name>
    <dbReference type="NCBI Taxonomy" id="429701"/>
    <lineage>
        <taxon>Eukaryota</taxon>
        <taxon>Viridiplantae</taxon>
        <taxon>Streptophyta</taxon>
        <taxon>Embryophyta</taxon>
        <taxon>Tracheophyta</taxon>
        <taxon>Spermatophyta</taxon>
        <taxon>Magnoliopsida</taxon>
        <taxon>eudicotyledons</taxon>
        <taxon>Gunneridae</taxon>
        <taxon>Pentapetalae</taxon>
        <taxon>asterids</taxon>
        <taxon>lamiids</taxon>
        <taxon>Lamiales</taxon>
        <taxon>Bignoniaceae</taxon>
        <taxon>Crescentiina</taxon>
        <taxon>Tabebuia alliance</taxon>
        <taxon>Handroanthus</taxon>
    </lineage>
</organism>
<keyword evidence="6" id="KW-0677">Repeat</keyword>
<dbReference type="GO" id="GO:0030247">
    <property type="term" value="F:polysaccharide binding"/>
    <property type="evidence" value="ECO:0007669"/>
    <property type="project" value="InterPro"/>
</dbReference>
<dbReference type="PROSITE" id="PS00010">
    <property type="entry name" value="ASX_HYDROXYL"/>
    <property type="match status" value="1"/>
</dbReference>
<dbReference type="PANTHER" id="PTHR27005:SF315">
    <property type="entry name" value="PROTEIN KINASE DOMAIN-CONTAINING PROTEIN"/>
    <property type="match status" value="1"/>
</dbReference>
<keyword evidence="9" id="KW-0067">ATP-binding</keyword>
<evidence type="ECO:0000256" key="12">
    <source>
        <dbReference type="PROSITE-ProRule" id="PRU00076"/>
    </source>
</evidence>
<dbReference type="Pfam" id="PF13947">
    <property type="entry name" value="GUB_WAK_bind"/>
    <property type="match status" value="1"/>
</dbReference>
<dbReference type="SUPFAM" id="SSF57196">
    <property type="entry name" value="EGF/Laminin"/>
    <property type="match status" value="1"/>
</dbReference>
<keyword evidence="10 12" id="KW-1015">Disulfide bond</keyword>